<dbReference type="OrthoDB" id="176168at2"/>
<dbReference type="InterPro" id="IPR036116">
    <property type="entry name" value="FN3_sf"/>
</dbReference>
<dbReference type="eggNOG" id="COG1501">
    <property type="taxonomic scope" value="Bacteria"/>
</dbReference>
<dbReference type="InterPro" id="IPR013780">
    <property type="entry name" value="Glyco_hydro_b"/>
</dbReference>
<dbReference type="PANTHER" id="PTHR43863:SF2">
    <property type="entry name" value="MALTASE-GLUCOAMYLASE"/>
    <property type="match status" value="1"/>
</dbReference>
<dbReference type="InterPro" id="IPR008979">
    <property type="entry name" value="Galactose-bd-like_sf"/>
</dbReference>
<evidence type="ECO:0000313" key="4">
    <source>
        <dbReference type="EMBL" id="CCI81415.1"/>
    </source>
</evidence>
<dbReference type="InterPro" id="IPR048395">
    <property type="entry name" value="Glyco_hydro_31_C"/>
</dbReference>
<dbReference type="InterPro" id="IPR033403">
    <property type="entry name" value="DUF5110"/>
</dbReference>
<dbReference type="InterPro" id="IPR013783">
    <property type="entry name" value="Ig-like_fold"/>
</dbReference>
<dbReference type="Pfam" id="PF00041">
    <property type="entry name" value="fn3"/>
    <property type="match status" value="1"/>
</dbReference>
<dbReference type="CDD" id="cd00063">
    <property type="entry name" value="FN3"/>
    <property type="match status" value="1"/>
</dbReference>
<dbReference type="GO" id="GO:0030246">
    <property type="term" value="F:carbohydrate binding"/>
    <property type="evidence" value="ECO:0007669"/>
    <property type="project" value="InterPro"/>
</dbReference>
<comment type="caution">
    <text evidence="4">The sequence shown here is derived from an EMBL/GenBank/DDBJ whole genome shotgun (WGS) entry which is preliminary data.</text>
</comment>
<dbReference type="GO" id="GO:0005975">
    <property type="term" value="P:carbohydrate metabolic process"/>
    <property type="evidence" value="ECO:0007669"/>
    <property type="project" value="InterPro"/>
</dbReference>
<organism evidence="4 5">
    <name type="scientific">Lactobacillus hominis DSM 23910 = CRBIP 24.179</name>
    <dbReference type="NCBI Taxonomy" id="1423758"/>
    <lineage>
        <taxon>Bacteria</taxon>
        <taxon>Bacillati</taxon>
        <taxon>Bacillota</taxon>
        <taxon>Bacilli</taxon>
        <taxon>Lactobacillales</taxon>
        <taxon>Lactobacillaceae</taxon>
        <taxon>Lactobacillus</taxon>
    </lineage>
</organism>
<proteinExistence type="inferred from homology"/>
<dbReference type="PROSITE" id="PS50853">
    <property type="entry name" value="FN3"/>
    <property type="match status" value="1"/>
</dbReference>
<protein>
    <submittedName>
        <fullName evidence="4">Alpha-glucosidase</fullName>
        <ecNumber evidence="4">3.2.1.48</ecNumber>
    </submittedName>
</protein>
<dbReference type="CDD" id="cd14752">
    <property type="entry name" value="GH31_N"/>
    <property type="match status" value="1"/>
</dbReference>
<dbReference type="InterPro" id="IPR000322">
    <property type="entry name" value="Glyco_hydro_31_TIM"/>
</dbReference>
<dbReference type="Gene3D" id="2.60.40.1180">
    <property type="entry name" value="Golgi alpha-mannosidase II"/>
    <property type="match status" value="2"/>
</dbReference>
<keyword evidence="2 4" id="KW-0326">Glycosidase</keyword>
<dbReference type="SUPFAM" id="SSF51445">
    <property type="entry name" value="(Trans)glycosidases"/>
    <property type="match status" value="1"/>
</dbReference>
<evidence type="ECO:0000313" key="5">
    <source>
        <dbReference type="Proteomes" id="UP000009320"/>
    </source>
</evidence>
<dbReference type="Gene3D" id="2.60.40.10">
    <property type="entry name" value="Immunoglobulins"/>
    <property type="match status" value="1"/>
</dbReference>
<dbReference type="InterPro" id="IPR025887">
    <property type="entry name" value="Glyco_hydro_31_N_dom"/>
</dbReference>
<accession>I7KGP6</accession>
<dbReference type="Pfam" id="PF21365">
    <property type="entry name" value="Glyco_hydro_31_3rd"/>
    <property type="match status" value="1"/>
</dbReference>
<dbReference type="GeneID" id="82846686"/>
<dbReference type="RefSeq" id="WP_008470162.1">
    <property type="nucleotide sequence ID" value="NZ_AYZP01000010.1"/>
</dbReference>
<dbReference type="GO" id="GO:0004575">
    <property type="term" value="F:sucrose alpha-glucosidase activity"/>
    <property type="evidence" value="ECO:0007669"/>
    <property type="project" value="UniProtKB-EC"/>
</dbReference>
<dbReference type="Pfam" id="PF00754">
    <property type="entry name" value="F5_F8_type_C"/>
    <property type="match status" value="1"/>
</dbReference>
<dbReference type="Gene3D" id="2.60.120.260">
    <property type="entry name" value="Galactose-binding domain-like"/>
    <property type="match status" value="1"/>
</dbReference>
<dbReference type="Gene3D" id="2.60.40.1760">
    <property type="entry name" value="glycosyl hydrolase (family 31)"/>
    <property type="match status" value="1"/>
</dbReference>
<dbReference type="SUPFAM" id="SSF51011">
    <property type="entry name" value="Glycosyl hydrolase domain"/>
    <property type="match status" value="1"/>
</dbReference>
<dbReference type="AlphaFoldDB" id="I7KGP6"/>
<dbReference type="SUPFAM" id="SSF74650">
    <property type="entry name" value="Galactose mutarotase-like"/>
    <property type="match status" value="1"/>
</dbReference>
<dbReference type="InterPro" id="IPR000421">
    <property type="entry name" value="FA58C"/>
</dbReference>
<dbReference type="EC" id="3.2.1.48" evidence="4"/>
<dbReference type="Pfam" id="PF01055">
    <property type="entry name" value="Glyco_hydro_31_2nd"/>
    <property type="match status" value="1"/>
</dbReference>
<gene>
    <name evidence="4" type="ORF">BN55_07600</name>
</gene>
<dbReference type="SUPFAM" id="SSF49265">
    <property type="entry name" value="Fibronectin type III"/>
    <property type="match status" value="1"/>
</dbReference>
<name>I7KGP6_9LACO</name>
<keyword evidence="5" id="KW-1185">Reference proteome</keyword>
<evidence type="ECO:0000256" key="2">
    <source>
        <dbReference type="RuleBase" id="RU361185"/>
    </source>
</evidence>
<keyword evidence="2 4" id="KW-0378">Hydrolase</keyword>
<evidence type="ECO:0000256" key="1">
    <source>
        <dbReference type="ARBA" id="ARBA00007806"/>
    </source>
</evidence>
<dbReference type="InterPro" id="IPR051816">
    <property type="entry name" value="Glycosyl_Hydrolase_31"/>
</dbReference>
<sequence length="1019" mass="114794">MTENTNAQQTHHLNRLIKVAKGTRFYELEFASGERARLFIVADGIFRLIVDPSRLFEPLNPELTIPLSNFSLDTFEQSRLLVTDETFTVKSGQYSIRLQRHPAIFSIFDDNLHRYRMMQKAPLELGASHSSEILVQNKNEFYYGGGQQNGRFSHKGQEIEIKNTNLTGQGAVACPISFFWSNAGFGELRNTWQNGNYDFGSKDPSQTIISHESPIFDNFYLIGDSPSAIISQYYKLTGQPLFLPKYTLGLGYMANFVNTSWKEADPQHSRAIKFEDGNSYEITHDPENVYAKSSFNGEEKYQFSARAMIERFHKNHFPLSWMVPNFNSDAQLAPTSVENLASFADEQNIKLGFYGQLPENAPANFLVNKTLPANSGNAKIIKNIAADSDPLVSKNKALRPWTTAANGWSAIQTLSATATSNVGGEWDEIGTQIASFLGLSLSGQANFGSSVDGLESGGNAQFSVRDFEWKTFTPLLYSIDGFGAGQKTPFAFNSKISRINRAYLELRHQLTPYLYSLAQRAQKGEPIIRPLFLAFPHEKVNYTEQVHHEFMLGDSLLVAPITNGREDQKGNSVKDNLYLPDHRTIWIDLFTGQKLIGGRVYDRLQYPLWHLPVYVRSGSIIEKGLRKADIFPQGKTSAVLYSDDGKSNEYESGKSATTKITSSLDDGKLSVTVHPTNGNYHGLENEQKTVLNIMSDQYPGRLTLKINDQVASLPEFGSRNEFEQADAGFFFNQDFMPAQQFGKFTGQLQPALQIKLPKAEIHSNKYEIIVENYHYCDQIAKHSITDSAISSPRSASILTDRLTSRSITVNWTNPVALANHNIKADIEVNGLIHTNIDGYGFTFHDLTPNTRYRFRIRNKVGNKVSDWSEYFGTKTKPDQMDYAINNIHVTSTLKSDAQMPVQNLVDHTLASEWLTKEEFSKDKELVLTFTFDQAYKLSRMVYVPRSRDRKGHILRAQIAISKDGENFSEYSDNYNWPNDSKNKVIGLRDVVAKAIKLKILASSDNLASAKEILFFVAKD</sequence>
<dbReference type="Proteomes" id="UP000009320">
    <property type="component" value="Unassembled WGS sequence"/>
</dbReference>
<dbReference type="InterPro" id="IPR011013">
    <property type="entry name" value="Gal_mutarotase_sf_dom"/>
</dbReference>
<dbReference type="SUPFAM" id="SSF49785">
    <property type="entry name" value="Galactose-binding domain-like"/>
    <property type="match status" value="1"/>
</dbReference>
<dbReference type="Pfam" id="PF13802">
    <property type="entry name" value="Gal_mutarotas_2"/>
    <property type="match status" value="1"/>
</dbReference>
<dbReference type="InterPro" id="IPR003961">
    <property type="entry name" value="FN3_dom"/>
</dbReference>
<reference evidence="4 5" key="1">
    <citation type="submission" date="2012-06" db="EMBL/GenBank/DDBJ databases">
        <title>Draft Genome Sequence of Lactobacillus hominis Strain CRBIP 24.179T, isolated from human intestine.</title>
        <authorList>
            <person name="Cousin S."/>
            <person name="Ma L."/>
            <person name="Bizet C."/>
            <person name="Loux V."/>
            <person name="Bouchier C."/>
            <person name="Clermont D."/>
            <person name="Creno S."/>
        </authorList>
    </citation>
    <scope>NUCLEOTIDE SEQUENCE [LARGE SCALE GENOMIC DNA]</scope>
    <source>
        <strain evidence="5">CRBIP 24.179T</strain>
    </source>
</reference>
<dbReference type="PANTHER" id="PTHR43863">
    <property type="entry name" value="HYDROLASE, PUTATIVE (AFU_ORTHOLOGUE AFUA_1G03140)-RELATED"/>
    <property type="match status" value="1"/>
</dbReference>
<evidence type="ECO:0000259" key="3">
    <source>
        <dbReference type="PROSITE" id="PS50853"/>
    </source>
</evidence>
<dbReference type="InterPro" id="IPR017853">
    <property type="entry name" value="GH"/>
</dbReference>
<feature type="domain" description="Fibronectin type-III" evidence="3">
    <location>
        <begin position="788"/>
        <end position="878"/>
    </location>
</feature>
<dbReference type="EMBL" id="CAKE01000002">
    <property type="protein sequence ID" value="CCI81415.1"/>
    <property type="molecule type" value="Genomic_DNA"/>
</dbReference>
<dbReference type="Pfam" id="PF17137">
    <property type="entry name" value="DUF5110"/>
    <property type="match status" value="1"/>
</dbReference>
<dbReference type="SMART" id="SM00060">
    <property type="entry name" value="FN3"/>
    <property type="match status" value="1"/>
</dbReference>
<dbReference type="STRING" id="1423758.FC41_GL000469"/>
<dbReference type="Gene3D" id="3.20.20.80">
    <property type="entry name" value="Glycosidases"/>
    <property type="match status" value="1"/>
</dbReference>
<comment type="similarity">
    <text evidence="1 2">Belongs to the glycosyl hydrolase 31 family.</text>
</comment>
<dbReference type="PATRIC" id="fig|1423758.3.peg.475"/>